<dbReference type="EMBL" id="JAHWGI010000685">
    <property type="protein sequence ID" value="KAK3917108.1"/>
    <property type="molecule type" value="Genomic_DNA"/>
</dbReference>
<evidence type="ECO:0000313" key="1">
    <source>
        <dbReference type="EMBL" id="KAK3917108.1"/>
    </source>
</evidence>
<sequence length="149" mass="15483">MLIRIGCSFEHGMLGAAVSAGSDKNVLVAVGFKSYIGWIQDLLQPGNLVVAVPCCYNLPDLLNAYRIGMLGAAVSADPVKKVLVAVGSKKCFELVQELLQPGDYCGFGVVHGLISSQSLSHWLQPEHGMLGAAVSVGSGKNGLVAVGLC</sequence>
<reference evidence="1" key="1">
    <citation type="submission" date="2021-07" db="EMBL/GenBank/DDBJ databases">
        <authorList>
            <person name="Catto M.A."/>
            <person name="Jacobson A."/>
            <person name="Kennedy G."/>
            <person name="Labadie P."/>
            <person name="Hunt B.G."/>
            <person name="Srinivasan R."/>
        </authorList>
    </citation>
    <scope>NUCLEOTIDE SEQUENCE</scope>
    <source>
        <strain evidence="1">PL_HMW_Pooled</strain>
        <tissue evidence="1">Head</tissue>
    </source>
</reference>
<evidence type="ECO:0000313" key="2">
    <source>
        <dbReference type="Proteomes" id="UP001219518"/>
    </source>
</evidence>
<keyword evidence="2" id="KW-1185">Reference proteome</keyword>
<proteinExistence type="predicted"/>
<organism evidence="1 2">
    <name type="scientific">Frankliniella fusca</name>
    <dbReference type="NCBI Taxonomy" id="407009"/>
    <lineage>
        <taxon>Eukaryota</taxon>
        <taxon>Metazoa</taxon>
        <taxon>Ecdysozoa</taxon>
        <taxon>Arthropoda</taxon>
        <taxon>Hexapoda</taxon>
        <taxon>Insecta</taxon>
        <taxon>Pterygota</taxon>
        <taxon>Neoptera</taxon>
        <taxon>Paraneoptera</taxon>
        <taxon>Thysanoptera</taxon>
        <taxon>Terebrantia</taxon>
        <taxon>Thripoidea</taxon>
        <taxon>Thripidae</taxon>
        <taxon>Frankliniella</taxon>
    </lineage>
</organism>
<name>A0AAE1H9Y5_9NEOP</name>
<gene>
    <name evidence="1" type="ORF">KUF71_006727</name>
</gene>
<dbReference type="Proteomes" id="UP001219518">
    <property type="component" value="Unassembled WGS sequence"/>
</dbReference>
<protein>
    <submittedName>
        <fullName evidence="1">Lysine-specific demethylase JMJ16</fullName>
    </submittedName>
</protein>
<reference evidence="1" key="2">
    <citation type="journal article" date="2023" name="BMC Genomics">
        <title>Pest status, molecular evolution, and epigenetic factors derived from the genome assembly of Frankliniella fusca, a thysanopteran phytovirus vector.</title>
        <authorList>
            <person name="Catto M.A."/>
            <person name="Labadie P.E."/>
            <person name="Jacobson A.L."/>
            <person name="Kennedy G.G."/>
            <person name="Srinivasan R."/>
            <person name="Hunt B.G."/>
        </authorList>
    </citation>
    <scope>NUCLEOTIDE SEQUENCE</scope>
    <source>
        <strain evidence="1">PL_HMW_Pooled</strain>
    </source>
</reference>
<dbReference type="AlphaFoldDB" id="A0AAE1H9Y5"/>
<comment type="caution">
    <text evidence="1">The sequence shown here is derived from an EMBL/GenBank/DDBJ whole genome shotgun (WGS) entry which is preliminary data.</text>
</comment>
<accession>A0AAE1H9Y5</accession>